<dbReference type="GO" id="GO:0016757">
    <property type="term" value="F:glycosyltransferase activity"/>
    <property type="evidence" value="ECO:0007669"/>
    <property type="project" value="UniProtKB-KW"/>
</dbReference>
<feature type="domain" description="L,D-TPase catalytic" evidence="12">
    <location>
        <begin position="167"/>
        <end position="298"/>
    </location>
</feature>
<evidence type="ECO:0000256" key="8">
    <source>
        <dbReference type="ARBA" id="ARBA00023316"/>
    </source>
</evidence>
<protein>
    <recommendedName>
        <fullName evidence="12">L,D-TPase catalytic domain-containing protein</fullName>
    </recommendedName>
</protein>
<feature type="compositionally biased region" description="Basic and acidic residues" evidence="10">
    <location>
        <begin position="393"/>
        <end position="416"/>
    </location>
</feature>
<evidence type="ECO:0000256" key="2">
    <source>
        <dbReference type="ARBA" id="ARBA00005992"/>
    </source>
</evidence>
<dbReference type="PROSITE" id="PS52029">
    <property type="entry name" value="LD_TPASE"/>
    <property type="match status" value="1"/>
</dbReference>
<dbReference type="eggNOG" id="COG1376">
    <property type="taxonomic scope" value="Bacteria"/>
</dbReference>
<dbReference type="InterPro" id="IPR050979">
    <property type="entry name" value="LD-transpeptidase"/>
</dbReference>
<keyword evidence="11" id="KW-0732">Signal</keyword>
<dbReference type="SUPFAM" id="SSF141523">
    <property type="entry name" value="L,D-transpeptidase catalytic domain-like"/>
    <property type="match status" value="1"/>
</dbReference>
<keyword evidence="14" id="KW-1185">Reference proteome</keyword>
<sequence>MRIMTLSRLHLSAALVLGLLLGTSSVPAQAEEMKLAFLKFPFGTEKQEEKKEDAPPAEAKKEDKGGKAESKKAEAKKDDAKKTASVPDPDKKPAKPAPFTPYDKDWVGTMKTHVATYDDMFVELARKYNVGYVELRSANQHLDPWIPGEGKKVVIPTMHLLPQAERRDVVINLAEMRMYIFKTPGKAPLTYPIGIGREGLQTPVGQTTIVRKKDGPQWRPTARMREENPALPAVVEPGPDNPLGTHAMYLGWPEYLIHGTDKPYSIGRRLSSGCIRMYPEDITKAFGMVPVGMSVNVVDQSVKAGWVGDKFFVEASPTTAQVDRMEIDGGLPGYVFSNDDMAVIMKVAGDYADDLDWSVVRRAVRERRGYPIEVFRKPDPVKQVAAEAGAVPAEKEAPKDDAPKEDVKKSDDEKAAADQSQGEVTKVADAESQTND</sequence>
<feature type="compositionally biased region" description="Basic and acidic residues" evidence="10">
    <location>
        <begin position="46"/>
        <end position="93"/>
    </location>
</feature>
<dbReference type="InterPro" id="IPR038063">
    <property type="entry name" value="Transpep_catalytic_dom"/>
</dbReference>
<evidence type="ECO:0000313" key="13">
    <source>
        <dbReference type="EMBL" id="AEP08697.1"/>
    </source>
</evidence>
<keyword evidence="7 9" id="KW-0573">Peptidoglycan synthesis</keyword>
<evidence type="ECO:0000256" key="7">
    <source>
        <dbReference type="ARBA" id="ARBA00022984"/>
    </source>
</evidence>
<dbReference type="Pfam" id="PF03734">
    <property type="entry name" value="YkuD"/>
    <property type="match status" value="1"/>
</dbReference>
<dbReference type="GO" id="GO:0018104">
    <property type="term" value="P:peptidoglycan-protein cross-linking"/>
    <property type="evidence" value="ECO:0007669"/>
    <property type="project" value="TreeGrafter"/>
</dbReference>
<evidence type="ECO:0000256" key="3">
    <source>
        <dbReference type="ARBA" id="ARBA00022676"/>
    </source>
</evidence>
<dbReference type="Gene3D" id="2.40.440.10">
    <property type="entry name" value="L,D-transpeptidase catalytic domain-like"/>
    <property type="match status" value="1"/>
</dbReference>
<dbReference type="GO" id="GO:0071555">
    <property type="term" value="P:cell wall organization"/>
    <property type="evidence" value="ECO:0007669"/>
    <property type="project" value="UniProtKB-UniRule"/>
</dbReference>
<organism evidence="13 14">
    <name type="scientific">Micavibrio aeruginosavorus (strain ARL-13)</name>
    <dbReference type="NCBI Taxonomy" id="856793"/>
    <lineage>
        <taxon>Bacteria</taxon>
        <taxon>Pseudomonadati</taxon>
        <taxon>Bdellovibrionota</taxon>
        <taxon>Bdellovibrionia</taxon>
        <taxon>Bdellovibrionales</taxon>
        <taxon>Pseudobdellovibrionaceae</taxon>
        <taxon>Micavibrio</taxon>
    </lineage>
</organism>
<dbReference type="CDD" id="cd16913">
    <property type="entry name" value="YkuD_like"/>
    <property type="match status" value="1"/>
</dbReference>
<evidence type="ECO:0000256" key="6">
    <source>
        <dbReference type="ARBA" id="ARBA00022960"/>
    </source>
</evidence>
<dbReference type="GO" id="GO:0008360">
    <property type="term" value="P:regulation of cell shape"/>
    <property type="evidence" value="ECO:0007669"/>
    <property type="project" value="UniProtKB-UniRule"/>
</dbReference>
<reference evidence="13 14" key="1">
    <citation type="journal article" date="2011" name="BMC Genomics">
        <title>Genomic insights into an obligate epibiotic bacterial predator: Micavibrio aeruginosavorus ARL-13.</title>
        <authorList>
            <person name="Wang Z."/>
            <person name="Kadouri D."/>
            <person name="Wu M."/>
        </authorList>
    </citation>
    <scope>NUCLEOTIDE SEQUENCE [LARGE SCALE GENOMIC DNA]</scope>
    <source>
        <strain evidence="13 14">ARL-13</strain>
    </source>
</reference>
<dbReference type="Proteomes" id="UP000009286">
    <property type="component" value="Chromosome"/>
</dbReference>
<feature type="chain" id="PRO_5003432917" description="L,D-TPase catalytic domain-containing protein" evidence="11">
    <location>
        <begin position="31"/>
        <end position="436"/>
    </location>
</feature>
<keyword evidence="6 9" id="KW-0133">Cell shape</keyword>
<keyword evidence="8 9" id="KW-0961">Cell wall biogenesis/degradation</keyword>
<dbReference type="InterPro" id="IPR005490">
    <property type="entry name" value="LD_TPept_cat_dom"/>
</dbReference>
<feature type="active site" description="Nucleophile" evidence="9">
    <location>
        <position position="274"/>
    </location>
</feature>
<keyword evidence="3" id="KW-0328">Glycosyltransferase</keyword>
<gene>
    <name evidence="13" type="ordered locus">MICA_352</name>
</gene>
<accession>G2KR45</accession>
<feature type="signal peptide" evidence="11">
    <location>
        <begin position="1"/>
        <end position="30"/>
    </location>
</feature>
<feature type="region of interest" description="Disordered" evidence="10">
    <location>
        <begin position="383"/>
        <end position="436"/>
    </location>
</feature>
<comment type="pathway">
    <text evidence="1 9">Cell wall biogenesis; peptidoglycan biosynthesis.</text>
</comment>
<keyword evidence="4" id="KW-0808">Transferase</keyword>
<dbReference type="GO" id="GO:0071972">
    <property type="term" value="F:peptidoglycan L,D-transpeptidase activity"/>
    <property type="evidence" value="ECO:0007669"/>
    <property type="project" value="TreeGrafter"/>
</dbReference>
<evidence type="ECO:0000256" key="9">
    <source>
        <dbReference type="PROSITE-ProRule" id="PRU01373"/>
    </source>
</evidence>
<evidence type="ECO:0000313" key="14">
    <source>
        <dbReference type="Proteomes" id="UP000009286"/>
    </source>
</evidence>
<evidence type="ECO:0000256" key="1">
    <source>
        <dbReference type="ARBA" id="ARBA00004752"/>
    </source>
</evidence>
<feature type="active site" description="Proton donor/acceptor" evidence="9">
    <location>
        <position position="258"/>
    </location>
</feature>
<dbReference type="STRING" id="856793.MICA_352"/>
<dbReference type="PANTHER" id="PTHR30582">
    <property type="entry name" value="L,D-TRANSPEPTIDASE"/>
    <property type="match status" value="1"/>
</dbReference>
<dbReference type="UniPathway" id="UPA00219"/>
<keyword evidence="5" id="KW-0378">Hydrolase</keyword>
<evidence type="ECO:0000259" key="12">
    <source>
        <dbReference type="PROSITE" id="PS52029"/>
    </source>
</evidence>
<evidence type="ECO:0000256" key="10">
    <source>
        <dbReference type="SAM" id="MobiDB-lite"/>
    </source>
</evidence>
<proteinExistence type="inferred from homology"/>
<name>G2KR45_MICAA</name>
<dbReference type="AlphaFoldDB" id="G2KR45"/>
<feature type="region of interest" description="Disordered" evidence="10">
    <location>
        <begin position="46"/>
        <end position="102"/>
    </location>
</feature>
<dbReference type="GO" id="GO:0005576">
    <property type="term" value="C:extracellular region"/>
    <property type="evidence" value="ECO:0007669"/>
    <property type="project" value="TreeGrafter"/>
</dbReference>
<dbReference type="EMBL" id="CP002382">
    <property type="protein sequence ID" value="AEP08697.1"/>
    <property type="molecule type" value="Genomic_DNA"/>
</dbReference>
<evidence type="ECO:0000256" key="4">
    <source>
        <dbReference type="ARBA" id="ARBA00022679"/>
    </source>
</evidence>
<evidence type="ECO:0000256" key="11">
    <source>
        <dbReference type="SAM" id="SignalP"/>
    </source>
</evidence>
<dbReference type="HOGENOM" id="CLU_656899_0_0_5"/>
<dbReference type="KEGG" id="mai:MICA_352"/>
<comment type="similarity">
    <text evidence="2">Belongs to the YkuD family.</text>
</comment>
<evidence type="ECO:0000256" key="5">
    <source>
        <dbReference type="ARBA" id="ARBA00022801"/>
    </source>
</evidence>
<dbReference type="PANTHER" id="PTHR30582:SF24">
    <property type="entry name" value="L,D-TRANSPEPTIDASE ERFK_SRFK-RELATED"/>
    <property type="match status" value="1"/>
</dbReference>
<dbReference type="FunFam" id="2.40.440.10:FF:000002">
    <property type="entry name" value="L,D-transpeptidase ErfK/SrfK"/>
    <property type="match status" value="1"/>
</dbReference>